<reference evidence="1 2" key="1">
    <citation type="submission" date="2021-06" db="EMBL/GenBank/DDBJ databases">
        <authorList>
            <person name="Kallberg Y."/>
            <person name="Tangrot J."/>
            <person name="Rosling A."/>
        </authorList>
    </citation>
    <scope>NUCLEOTIDE SEQUENCE [LARGE SCALE GENOMIC DNA]</scope>
    <source>
        <strain evidence="1 2">120-4 pot B 10/14</strain>
    </source>
</reference>
<feature type="non-terminal residue" evidence="1">
    <location>
        <position position="128"/>
    </location>
</feature>
<organism evidence="1 2">
    <name type="scientific">Gigaspora margarita</name>
    <dbReference type="NCBI Taxonomy" id="4874"/>
    <lineage>
        <taxon>Eukaryota</taxon>
        <taxon>Fungi</taxon>
        <taxon>Fungi incertae sedis</taxon>
        <taxon>Mucoromycota</taxon>
        <taxon>Glomeromycotina</taxon>
        <taxon>Glomeromycetes</taxon>
        <taxon>Diversisporales</taxon>
        <taxon>Gigasporaceae</taxon>
        <taxon>Gigaspora</taxon>
    </lineage>
</organism>
<sequence>LLYLQYEVIAPVFAFINRTNKVLESYSITQKRFDPILIGMKPDFTVRTTNPNKHVELLIGEVKPPNTRDALVYEDLVCLGKMLKCSLDKAIEDRVDDPVICGLQVIEFLGRAYTMDLRFDGIYQMILI</sequence>
<dbReference type="EMBL" id="CAJVQB010160565">
    <property type="protein sequence ID" value="CAG8856481.1"/>
    <property type="molecule type" value="Genomic_DNA"/>
</dbReference>
<evidence type="ECO:0000313" key="2">
    <source>
        <dbReference type="Proteomes" id="UP000789901"/>
    </source>
</evidence>
<evidence type="ECO:0000313" key="1">
    <source>
        <dbReference type="EMBL" id="CAG8856481.1"/>
    </source>
</evidence>
<accession>A0ABN7XQ83</accession>
<gene>
    <name evidence="1" type="ORF">GMARGA_LOCUS45302</name>
</gene>
<dbReference type="Proteomes" id="UP000789901">
    <property type="component" value="Unassembled WGS sequence"/>
</dbReference>
<keyword evidence="2" id="KW-1185">Reference proteome</keyword>
<protein>
    <submittedName>
        <fullName evidence="1">7044_t:CDS:1</fullName>
    </submittedName>
</protein>
<feature type="non-terminal residue" evidence="1">
    <location>
        <position position="1"/>
    </location>
</feature>
<comment type="caution">
    <text evidence="1">The sequence shown here is derived from an EMBL/GenBank/DDBJ whole genome shotgun (WGS) entry which is preliminary data.</text>
</comment>
<name>A0ABN7XQ83_GIGMA</name>
<proteinExistence type="predicted"/>